<evidence type="ECO:0000313" key="1">
    <source>
        <dbReference type="EMBL" id="KEH29633.1"/>
    </source>
</evidence>
<dbReference type="HOGENOM" id="CLU_2577461_0_0_1"/>
<dbReference type="EMBL" id="CM001220">
    <property type="protein sequence ID" value="KEH29633.1"/>
    <property type="molecule type" value="Genomic_DNA"/>
</dbReference>
<reference evidence="2" key="3">
    <citation type="submission" date="2015-04" db="UniProtKB">
        <authorList>
            <consortium name="EnsemblPlants"/>
        </authorList>
    </citation>
    <scope>IDENTIFICATION</scope>
    <source>
        <strain evidence="2">cv. Jemalong A17</strain>
    </source>
</reference>
<dbReference type="AlphaFoldDB" id="A0A072UKK9"/>
<accession>A0A072UKK9</accession>
<gene>
    <name evidence="1" type="ordered locus">MTR_4g046657</name>
</gene>
<reference evidence="1 3" key="2">
    <citation type="journal article" date="2014" name="BMC Genomics">
        <title>An improved genome release (version Mt4.0) for the model legume Medicago truncatula.</title>
        <authorList>
            <person name="Tang H."/>
            <person name="Krishnakumar V."/>
            <person name="Bidwell S."/>
            <person name="Rosen B."/>
            <person name="Chan A."/>
            <person name="Zhou S."/>
            <person name="Gentzbittel L."/>
            <person name="Childs K.L."/>
            <person name="Yandell M."/>
            <person name="Gundlach H."/>
            <person name="Mayer K.F."/>
            <person name="Schwartz D.C."/>
            <person name="Town C.D."/>
        </authorList>
    </citation>
    <scope>GENOME REANNOTATION</scope>
    <source>
        <strain evidence="1">A17</strain>
        <strain evidence="2 3">cv. Jemalong A17</strain>
    </source>
</reference>
<sequence length="81" mass="8872">MPTWKVEKDGAYSGVLHWQKPSLGRYNCNVDDASFSHALNRVGLGMYIRDEEGRLVLANTEWLALLLGGGLRLVIGAQVGS</sequence>
<organism evidence="1 3">
    <name type="scientific">Medicago truncatula</name>
    <name type="common">Barrel medic</name>
    <name type="synonym">Medicago tribuloides</name>
    <dbReference type="NCBI Taxonomy" id="3880"/>
    <lineage>
        <taxon>Eukaryota</taxon>
        <taxon>Viridiplantae</taxon>
        <taxon>Streptophyta</taxon>
        <taxon>Embryophyta</taxon>
        <taxon>Tracheophyta</taxon>
        <taxon>Spermatophyta</taxon>
        <taxon>Magnoliopsida</taxon>
        <taxon>eudicotyledons</taxon>
        <taxon>Gunneridae</taxon>
        <taxon>Pentapetalae</taxon>
        <taxon>rosids</taxon>
        <taxon>fabids</taxon>
        <taxon>Fabales</taxon>
        <taxon>Fabaceae</taxon>
        <taxon>Papilionoideae</taxon>
        <taxon>50 kb inversion clade</taxon>
        <taxon>NPAAA clade</taxon>
        <taxon>Hologalegina</taxon>
        <taxon>IRL clade</taxon>
        <taxon>Trifolieae</taxon>
        <taxon>Medicago</taxon>
    </lineage>
</organism>
<reference evidence="1 3" key="1">
    <citation type="journal article" date="2011" name="Nature">
        <title>The Medicago genome provides insight into the evolution of rhizobial symbioses.</title>
        <authorList>
            <person name="Young N.D."/>
            <person name="Debelle F."/>
            <person name="Oldroyd G.E."/>
            <person name="Geurts R."/>
            <person name="Cannon S.B."/>
            <person name="Udvardi M.K."/>
            <person name="Benedito V.A."/>
            <person name="Mayer K.F."/>
            <person name="Gouzy J."/>
            <person name="Schoof H."/>
            <person name="Van de Peer Y."/>
            <person name="Proost S."/>
            <person name="Cook D.R."/>
            <person name="Meyers B.C."/>
            <person name="Spannagl M."/>
            <person name="Cheung F."/>
            <person name="De Mita S."/>
            <person name="Krishnakumar V."/>
            <person name="Gundlach H."/>
            <person name="Zhou S."/>
            <person name="Mudge J."/>
            <person name="Bharti A.K."/>
            <person name="Murray J.D."/>
            <person name="Naoumkina M.A."/>
            <person name="Rosen B."/>
            <person name="Silverstein K.A."/>
            <person name="Tang H."/>
            <person name="Rombauts S."/>
            <person name="Zhao P.X."/>
            <person name="Zhou P."/>
            <person name="Barbe V."/>
            <person name="Bardou P."/>
            <person name="Bechner M."/>
            <person name="Bellec A."/>
            <person name="Berger A."/>
            <person name="Berges H."/>
            <person name="Bidwell S."/>
            <person name="Bisseling T."/>
            <person name="Choisne N."/>
            <person name="Couloux A."/>
            <person name="Denny R."/>
            <person name="Deshpande S."/>
            <person name="Dai X."/>
            <person name="Doyle J.J."/>
            <person name="Dudez A.M."/>
            <person name="Farmer A.D."/>
            <person name="Fouteau S."/>
            <person name="Franken C."/>
            <person name="Gibelin C."/>
            <person name="Gish J."/>
            <person name="Goldstein S."/>
            <person name="Gonzalez A.J."/>
            <person name="Green P.J."/>
            <person name="Hallab A."/>
            <person name="Hartog M."/>
            <person name="Hua A."/>
            <person name="Humphray S.J."/>
            <person name="Jeong D.H."/>
            <person name="Jing Y."/>
            <person name="Jocker A."/>
            <person name="Kenton S.M."/>
            <person name="Kim D.J."/>
            <person name="Klee K."/>
            <person name="Lai H."/>
            <person name="Lang C."/>
            <person name="Lin S."/>
            <person name="Macmil S.L."/>
            <person name="Magdelenat G."/>
            <person name="Matthews L."/>
            <person name="McCorrison J."/>
            <person name="Monaghan E.L."/>
            <person name="Mun J.H."/>
            <person name="Najar F.Z."/>
            <person name="Nicholson C."/>
            <person name="Noirot C."/>
            <person name="O'Bleness M."/>
            <person name="Paule C.R."/>
            <person name="Poulain J."/>
            <person name="Prion F."/>
            <person name="Qin B."/>
            <person name="Qu C."/>
            <person name="Retzel E.F."/>
            <person name="Riddle C."/>
            <person name="Sallet E."/>
            <person name="Samain S."/>
            <person name="Samson N."/>
            <person name="Sanders I."/>
            <person name="Saurat O."/>
            <person name="Scarpelli C."/>
            <person name="Schiex T."/>
            <person name="Segurens B."/>
            <person name="Severin A.J."/>
            <person name="Sherrier D.J."/>
            <person name="Shi R."/>
            <person name="Sims S."/>
            <person name="Singer S.R."/>
            <person name="Sinharoy S."/>
            <person name="Sterck L."/>
            <person name="Viollet A."/>
            <person name="Wang B.B."/>
            <person name="Wang K."/>
            <person name="Wang M."/>
            <person name="Wang X."/>
            <person name="Warfsmann J."/>
            <person name="Weissenbach J."/>
            <person name="White D.D."/>
            <person name="White J.D."/>
            <person name="Wiley G.B."/>
            <person name="Wincker P."/>
            <person name="Xing Y."/>
            <person name="Yang L."/>
            <person name="Yao Z."/>
            <person name="Ying F."/>
            <person name="Zhai J."/>
            <person name="Zhou L."/>
            <person name="Zuber A."/>
            <person name="Denarie J."/>
            <person name="Dixon R.A."/>
            <person name="May G.D."/>
            <person name="Schwartz D.C."/>
            <person name="Rogers J."/>
            <person name="Quetier F."/>
            <person name="Town C.D."/>
            <person name="Roe B.A."/>
        </authorList>
    </citation>
    <scope>NUCLEOTIDE SEQUENCE [LARGE SCALE GENOMIC DNA]</scope>
    <source>
        <strain evidence="1">A17</strain>
        <strain evidence="2 3">cv. Jemalong A17</strain>
    </source>
</reference>
<proteinExistence type="predicted"/>
<dbReference type="EnsemblPlants" id="KEH29633">
    <property type="protein sequence ID" value="KEH29633"/>
    <property type="gene ID" value="MTR_4g046657"/>
</dbReference>
<dbReference type="Proteomes" id="UP000002051">
    <property type="component" value="Chromosome 4"/>
</dbReference>
<keyword evidence="3" id="KW-1185">Reference proteome</keyword>
<evidence type="ECO:0000313" key="2">
    <source>
        <dbReference type="EnsemblPlants" id="KEH29633"/>
    </source>
</evidence>
<evidence type="ECO:0000313" key="3">
    <source>
        <dbReference type="Proteomes" id="UP000002051"/>
    </source>
</evidence>
<name>A0A072UKK9_MEDTR</name>
<protein>
    <submittedName>
        <fullName evidence="1 2">Uncharacterized protein</fullName>
    </submittedName>
</protein>